<dbReference type="EMBL" id="REGN01009172">
    <property type="protein sequence ID" value="RNA01782.1"/>
    <property type="molecule type" value="Genomic_DNA"/>
</dbReference>
<proteinExistence type="predicted"/>
<reference evidence="1 2" key="1">
    <citation type="journal article" date="2018" name="Sci. Rep.">
        <title>Genomic signatures of local adaptation to the degree of environmental predictability in rotifers.</title>
        <authorList>
            <person name="Franch-Gras L."/>
            <person name="Hahn C."/>
            <person name="Garcia-Roger E.M."/>
            <person name="Carmona M.J."/>
            <person name="Serra M."/>
            <person name="Gomez A."/>
        </authorList>
    </citation>
    <scope>NUCLEOTIDE SEQUENCE [LARGE SCALE GENOMIC DNA]</scope>
    <source>
        <strain evidence="1">HYR1</strain>
    </source>
</reference>
<sequence>MKIYLSIYSINFRVIDLILFELNKSNFETKSPVFHNKIRDSERTNFKLFSFNFTYFKKYWDPYKRTFLVLHKTHNKGKLKNKY</sequence>
<dbReference type="Proteomes" id="UP000276133">
    <property type="component" value="Unassembled WGS sequence"/>
</dbReference>
<comment type="caution">
    <text evidence="1">The sequence shown here is derived from an EMBL/GenBank/DDBJ whole genome shotgun (WGS) entry which is preliminary data.</text>
</comment>
<accession>A0A3M7PRM1</accession>
<organism evidence="1 2">
    <name type="scientific">Brachionus plicatilis</name>
    <name type="common">Marine rotifer</name>
    <name type="synonym">Brachionus muelleri</name>
    <dbReference type="NCBI Taxonomy" id="10195"/>
    <lineage>
        <taxon>Eukaryota</taxon>
        <taxon>Metazoa</taxon>
        <taxon>Spiralia</taxon>
        <taxon>Gnathifera</taxon>
        <taxon>Rotifera</taxon>
        <taxon>Eurotatoria</taxon>
        <taxon>Monogononta</taxon>
        <taxon>Pseudotrocha</taxon>
        <taxon>Ploima</taxon>
        <taxon>Brachionidae</taxon>
        <taxon>Brachionus</taxon>
    </lineage>
</organism>
<gene>
    <name evidence="1" type="ORF">BpHYR1_001815</name>
</gene>
<dbReference type="AlphaFoldDB" id="A0A3M7PRM1"/>
<keyword evidence="2" id="KW-1185">Reference proteome</keyword>
<name>A0A3M7PRM1_BRAPC</name>
<evidence type="ECO:0000313" key="1">
    <source>
        <dbReference type="EMBL" id="RNA01782.1"/>
    </source>
</evidence>
<protein>
    <submittedName>
        <fullName evidence="1">Uncharacterized protein</fullName>
    </submittedName>
</protein>
<evidence type="ECO:0000313" key="2">
    <source>
        <dbReference type="Proteomes" id="UP000276133"/>
    </source>
</evidence>